<comment type="function">
    <text evidence="5">Component of the exocyst complex involved in the docking of exocytic vesicles with fusion sites on the plasma membrane.</text>
</comment>
<keyword evidence="4" id="KW-0175">Coiled coil</keyword>
<dbReference type="PIRSF" id="PIRSF025007">
    <property type="entry name" value="Sec15"/>
    <property type="match status" value="1"/>
</dbReference>
<evidence type="ECO:0000259" key="8">
    <source>
        <dbReference type="Pfam" id="PF20651"/>
    </source>
</evidence>
<dbReference type="Gene3D" id="1.20.58.670">
    <property type="entry name" value="Dsl1p vesicle tethering complex, Tip20p subunit, domain D"/>
    <property type="match status" value="1"/>
</dbReference>
<dbReference type="GO" id="GO:0006886">
    <property type="term" value="P:intracellular protein transport"/>
    <property type="evidence" value="ECO:0007669"/>
    <property type="project" value="InterPro"/>
</dbReference>
<name>A0A5J5F2J0_9PEZI</name>
<evidence type="ECO:0000313" key="9">
    <source>
        <dbReference type="EMBL" id="KAA8910128.1"/>
    </source>
</evidence>
<keyword evidence="3 5" id="KW-0268">Exocytosis</keyword>
<dbReference type="InterPro" id="IPR042045">
    <property type="entry name" value="EXOC6/Sec15_C_dom1"/>
</dbReference>
<gene>
    <name evidence="9" type="ORF">FN846DRAFT_939999</name>
</gene>
<dbReference type="PANTHER" id="PTHR12702:SF0">
    <property type="entry name" value="EXOCYST COMPLEX COMPONENT 6"/>
    <property type="match status" value="1"/>
</dbReference>
<protein>
    <recommendedName>
        <fullName evidence="5">Exocyst complex component SEC15</fullName>
    </recommendedName>
</protein>
<dbReference type="InterPro" id="IPR046361">
    <property type="entry name" value="EXOC6/Sec15_C"/>
</dbReference>
<dbReference type="Gene3D" id="1.10.357.30">
    <property type="entry name" value="Exocyst complex subunit Sec15 C-terminal domain, N-terminal subdomain"/>
    <property type="match status" value="1"/>
</dbReference>
<dbReference type="FunCoup" id="A0A5J5F2J0">
    <property type="interactions" value="570"/>
</dbReference>
<feature type="region of interest" description="Disordered" evidence="6">
    <location>
        <begin position="1"/>
        <end position="29"/>
    </location>
</feature>
<dbReference type="InParanoid" id="A0A5J5F2J0"/>
<organism evidence="9 10">
    <name type="scientific">Sphaerosporella brunnea</name>
    <dbReference type="NCBI Taxonomy" id="1250544"/>
    <lineage>
        <taxon>Eukaryota</taxon>
        <taxon>Fungi</taxon>
        <taxon>Dikarya</taxon>
        <taxon>Ascomycota</taxon>
        <taxon>Pezizomycotina</taxon>
        <taxon>Pezizomycetes</taxon>
        <taxon>Pezizales</taxon>
        <taxon>Pyronemataceae</taxon>
        <taxon>Sphaerosporella</taxon>
    </lineage>
</organism>
<dbReference type="GO" id="GO:0016020">
    <property type="term" value="C:membrane"/>
    <property type="evidence" value="ECO:0007669"/>
    <property type="project" value="TreeGrafter"/>
</dbReference>
<feature type="domain" description="Exocyst complex subunit EXOC6/Sec15 C-terminal" evidence="7">
    <location>
        <begin position="422"/>
        <end position="760"/>
    </location>
</feature>
<evidence type="ECO:0000256" key="1">
    <source>
        <dbReference type="ARBA" id="ARBA00007944"/>
    </source>
</evidence>
<dbReference type="Pfam" id="PF04091">
    <property type="entry name" value="Sec15_C"/>
    <property type="match status" value="1"/>
</dbReference>
<accession>A0A5J5F2J0</accession>
<dbReference type="AlphaFoldDB" id="A0A5J5F2J0"/>
<dbReference type="GO" id="GO:0000145">
    <property type="term" value="C:exocyst"/>
    <property type="evidence" value="ECO:0007669"/>
    <property type="project" value="UniProtKB-UniRule"/>
</dbReference>
<feature type="domain" description="Exocyst complex component EXOC6/Sec15 N-terminal" evidence="8">
    <location>
        <begin position="71"/>
        <end position="240"/>
    </location>
</feature>
<evidence type="ECO:0000256" key="6">
    <source>
        <dbReference type="SAM" id="MobiDB-lite"/>
    </source>
</evidence>
<evidence type="ECO:0000313" key="10">
    <source>
        <dbReference type="Proteomes" id="UP000326924"/>
    </source>
</evidence>
<dbReference type="PANTHER" id="PTHR12702">
    <property type="entry name" value="SEC15"/>
    <property type="match status" value="1"/>
</dbReference>
<reference evidence="9 10" key="1">
    <citation type="submission" date="2019-09" db="EMBL/GenBank/DDBJ databases">
        <title>Draft genome of the ectomycorrhizal ascomycete Sphaerosporella brunnea.</title>
        <authorList>
            <consortium name="DOE Joint Genome Institute"/>
            <person name="Benucci G.M."/>
            <person name="Marozzi G."/>
            <person name="Antonielli L."/>
            <person name="Sanchez S."/>
            <person name="Marco P."/>
            <person name="Wang X."/>
            <person name="Falini L.B."/>
            <person name="Barry K."/>
            <person name="Haridas S."/>
            <person name="Lipzen A."/>
            <person name="Labutti K."/>
            <person name="Grigoriev I.V."/>
            <person name="Murat C."/>
            <person name="Martin F."/>
            <person name="Albertini E."/>
            <person name="Donnini D."/>
            <person name="Bonito G."/>
        </authorList>
    </citation>
    <scope>NUCLEOTIDE SEQUENCE [LARGE SCALE GENOMIC DNA]</scope>
    <source>
        <strain evidence="9 10">Sb_GMNB300</strain>
    </source>
</reference>
<dbReference type="InterPro" id="IPR007225">
    <property type="entry name" value="EXOC6/Sec15"/>
</dbReference>
<dbReference type="EMBL" id="VXIS01000050">
    <property type="protein sequence ID" value="KAA8910128.1"/>
    <property type="molecule type" value="Genomic_DNA"/>
</dbReference>
<dbReference type="InterPro" id="IPR042044">
    <property type="entry name" value="EXOC6PINT-1/Sec15/Tip20_C_dom2"/>
</dbReference>
<keyword evidence="2 5" id="KW-0813">Transport</keyword>
<dbReference type="GO" id="GO:0090522">
    <property type="term" value="P:vesicle tethering involved in exocytosis"/>
    <property type="evidence" value="ECO:0007669"/>
    <property type="project" value="UniProtKB-UniRule"/>
</dbReference>
<dbReference type="GO" id="GO:0006893">
    <property type="term" value="P:Golgi to plasma membrane transport"/>
    <property type="evidence" value="ECO:0007669"/>
    <property type="project" value="TreeGrafter"/>
</dbReference>
<dbReference type="InterPro" id="IPR048359">
    <property type="entry name" value="EXOC6_Sec15_N"/>
</dbReference>
<evidence type="ECO:0000256" key="3">
    <source>
        <dbReference type="ARBA" id="ARBA00022483"/>
    </source>
</evidence>
<evidence type="ECO:0000256" key="5">
    <source>
        <dbReference type="PIRNR" id="PIRNR025007"/>
    </source>
</evidence>
<evidence type="ECO:0000256" key="2">
    <source>
        <dbReference type="ARBA" id="ARBA00022448"/>
    </source>
</evidence>
<proteinExistence type="inferred from homology"/>
<dbReference type="OrthoDB" id="10267033at2759"/>
<evidence type="ECO:0000259" key="7">
    <source>
        <dbReference type="Pfam" id="PF04091"/>
    </source>
</evidence>
<comment type="similarity">
    <text evidence="1 5">Belongs to the SEC15 family.</text>
</comment>
<keyword evidence="10" id="KW-1185">Reference proteome</keyword>
<dbReference type="Proteomes" id="UP000326924">
    <property type="component" value="Unassembled WGS sequence"/>
</dbReference>
<evidence type="ECO:0000256" key="4">
    <source>
        <dbReference type="ARBA" id="ARBA00023054"/>
    </source>
</evidence>
<sequence>MAGQFRKPNKHLRSQRPPGASPPPAQAMKDNFSHSIQQFLHAPSDTDYLDQLVNVIHEACLTGREHSLAEQLAHFSERREQDIERLCNSNHQEFVASVNQLLNVRKGTVDLTDEILKLNESIQTSTQKVVEHKKALVDSRDVRQNIDEATQALRLCLEVLGLANRVEDLLKNKKHYAALRTLDELQNVHLKEVVQFDVAEMIQNSVPAMQNMVKEAVMTDLNSWLYRIRESSQLLGQVAFDQTELRRRRQKERVEKSPYLRLFKLNSAIELVLDEREEFNVLDNEDIKIDFEPLFECLHIHEALGERDEFRQTYTNTRRQQKELLLPASMTLNDEDISSLNHLLESIAGFAILEKTTMKKTRNFRGSADVDELWDSLCKKAIGLIGMALNGVTTADTLLKVKNVLALFIQTMDSWGYSVEPFDNFLLLLFKEYSKLLKKEFSNDFKEIMTNEDFGPMQIQTPEEYENVVNVSWFKDPSPSREFPATLPFSQMYPLCCIDIRNFLNKYYFFSDEYFQHQNAIDEELKASLDELLCSQVCAALVERLHSNNLGQLVQIIINLEQFEYASRELETLLVEARQSDQGGSVSLKATELFKNEKKTAEKRIFELINSKINDLIETADYKWMATKPQEGPSEYLQQMTLFLNNIMGSALTALPEEIKSFIYFDALSHIATSILALPMSESVKMINKVAVQDLNTDVTYLQKFVEGLGNPTLLHMFEELGQTIDLLQNDNPDEFYDIGMRMKKYSNVNPLTGPVLLEKLNAGQEQKAAATPIRTGLAARFR</sequence>
<dbReference type="Pfam" id="PF20651">
    <property type="entry name" value="EXOC6_Sec15_N"/>
    <property type="match status" value="1"/>
</dbReference>
<comment type="caution">
    <text evidence="9">The sequence shown here is derived from an EMBL/GenBank/DDBJ whole genome shotgun (WGS) entry which is preliminary data.</text>
</comment>